<dbReference type="CDD" id="cd00304">
    <property type="entry name" value="RT_like"/>
    <property type="match status" value="1"/>
</dbReference>
<name>A0A922LMH3_SCHHA</name>
<protein>
    <recommendedName>
        <fullName evidence="1">Reverse transcriptase domain-containing protein</fullName>
    </recommendedName>
</protein>
<evidence type="ECO:0000259" key="1">
    <source>
        <dbReference type="PROSITE" id="PS50878"/>
    </source>
</evidence>
<gene>
    <name evidence="2" type="ORF">MS3_00002766</name>
</gene>
<reference evidence="2" key="1">
    <citation type="journal article" date="2012" name="Nat. Genet.">
        <title>Whole-genome sequence of Schistosoma haematobium.</title>
        <authorList>
            <person name="Young N.D."/>
            <person name="Jex A.R."/>
            <person name="Li B."/>
            <person name="Liu S."/>
            <person name="Yang L."/>
            <person name="Xiong Z."/>
            <person name="Li Y."/>
            <person name="Cantacessi C."/>
            <person name="Hall R.S."/>
            <person name="Xu X."/>
            <person name="Chen F."/>
            <person name="Wu X."/>
            <person name="Zerlotini A."/>
            <person name="Oliveira G."/>
            <person name="Hofmann A."/>
            <person name="Zhang G."/>
            <person name="Fang X."/>
            <person name="Kang Y."/>
            <person name="Campbell B.E."/>
            <person name="Loukas A."/>
            <person name="Ranganathan S."/>
            <person name="Rollinson D."/>
            <person name="Rinaldi G."/>
            <person name="Brindley P.J."/>
            <person name="Yang H."/>
            <person name="Wang J."/>
            <person name="Wang J."/>
            <person name="Gasser R.B."/>
        </authorList>
    </citation>
    <scope>NUCLEOTIDE SEQUENCE</scope>
</reference>
<dbReference type="SUPFAM" id="SSF56672">
    <property type="entry name" value="DNA/RNA polymerases"/>
    <property type="match status" value="1"/>
</dbReference>
<comment type="caution">
    <text evidence="2">The sequence shown here is derived from an EMBL/GenBank/DDBJ whole genome shotgun (WGS) entry which is preliminary data.</text>
</comment>
<proteinExistence type="predicted"/>
<dbReference type="EMBL" id="AMPZ03000002">
    <property type="protein sequence ID" value="KAH9589847.1"/>
    <property type="molecule type" value="Genomic_DNA"/>
</dbReference>
<dbReference type="GeneID" id="24593089"/>
<dbReference type="CTD" id="24593089"/>
<sequence>MVSFDVVSLYTSVPIDKCLEFISGLLENGNTLPDRCPLSISLIMKSLKLCLNSTLFTFNDMLFKQTNGVAMGSPVSPSVANLFMAYIESNIFAHNIIPRIWLRYVDDTFVVIKKTHLRSFSKRINTLSSHIKFTDENENVHGELPFLDCLVKRNPNGSLNLSIYRKPTHSNRYIDFHSAHPFSAKMLLALNLFRRANKIITSEEDKQKEQMNIVSILQFNNFPMNIIRSILKQNSLLHYNNYSNEMPWIGTVVLPYRHGTTEEIQRILKHHRIKVYYKTTDTLRNTLVRLKDKIPFMST</sequence>
<dbReference type="PROSITE" id="PS50878">
    <property type="entry name" value="RT_POL"/>
    <property type="match status" value="1"/>
</dbReference>
<dbReference type="InterPro" id="IPR043502">
    <property type="entry name" value="DNA/RNA_pol_sf"/>
</dbReference>
<dbReference type="AlphaFoldDB" id="A0A922LMH3"/>
<dbReference type="InterPro" id="IPR000477">
    <property type="entry name" value="RT_dom"/>
</dbReference>
<evidence type="ECO:0000313" key="2">
    <source>
        <dbReference type="EMBL" id="KAH9589847.1"/>
    </source>
</evidence>
<reference evidence="2" key="4">
    <citation type="journal article" date="2022" name="PLoS Pathog.">
        <title>Chromosome-level genome of Schistosoma haematobium underpins genome-wide explorations of molecular variation.</title>
        <authorList>
            <person name="Stroehlein A.J."/>
            <person name="Korhonen P.K."/>
            <person name="Lee V.V."/>
            <person name="Ralph S.A."/>
            <person name="Mentink-Kane M."/>
            <person name="You H."/>
            <person name="McManus D.P."/>
            <person name="Tchuente L.T."/>
            <person name="Stothard J.R."/>
            <person name="Kaur P."/>
            <person name="Dudchenko O."/>
            <person name="Aiden E.L."/>
            <person name="Yang B."/>
            <person name="Yang H."/>
            <person name="Emery A.M."/>
            <person name="Webster B.L."/>
            <person name="Brindley P.J."/>
            <person name="Rollinson D."/>
            <person name="Chang B.C.H."/>
            <person name="Gasser R.B."/>
            <person name="Young N.D."/>
        </authorList>
    </citation>
    <scope>NUCLEOTIDE SEQUENCE</scope>
</reference>
<accession>A0A922LMH3</accession>
<reference evidence="2" key="2">
    <citation type="journal article" date="2019" name="Gigascience">
        <title>High-quality Schistosoma haematobium genome achieved by single-molecule and long-range sequencing.</title>
        <authorList>
            <person name="Stroehlein A.J."/>
            <person name="Korhonen P.K."/>
            <person name="Chong T.M."/>
            <person name="Lim Y.L."/>
            <person name="Chan K.G."/>
            <person name="Webster B."/>
            <person name="Rollinson D."/>
            <person name="Brindley P.J."/>
            <person name="Gasser R.B."/>
            <person name="Young N.D."/>
        </authorList>
    </citation>
    <scope>NUCLEOTIDE SEQUENCE</scope>
</reference>
<organism evidence="2 3">
    <name type="scientific">Schistosoma haematobium</name>
    <name type="common">Blood fluke</name>
    <dbReference type="NCBI Taxonomy" id="6185"/>
    <lineage>
        <taxon>Eukaryota</taxon>
        <taxon>Metazoa</taxon>
        <taxon>Spiralia</taxon>
        <taxon>Lophotrochozoa</taxon>
        <taxon>Platyhelminthes</taxon>
        <taxon>Trematoda</taxon>
        <taxon>Digenea</taxon>
        <taxon>Strigeidida</taxon>
        <taxon>Schistosomatoidea</taxon>
        <taxon>Schistosomatidae</taxon>
        <taxon>Schistosoma</taxon>
    </lineage>
</organism>
<dbReference type="RefSeq" id="XP_051070379.1">
    <property type="nucleotide sequence ID" value="XM_051210393.1"/>
</dbReference>
<keyword evidence="3" id="KW-1185">Reference proteome</keyword>
<dbReference type="InterPro" id="IPR058912">
    <property type="entry name" value="HTH_animal"/>
</dbReference>
<dbReference type="PANTHER" id="PTHR21301">
    <property type="entry name" value="REVERSE TRANSCRIPTASE"/>
    <property type="match status" value="1"/>
</dbReference>
<reference evidence="2" key="3">
    <citation type="submission" date="2021-06" db="EMBL/GenBank/DDBJ databases">
        <title>Chromosome-level genome assembly for S. haematobium.</title>
        <authorList>
            <person name="Stroehlein A.J."/>
        </authorList>
    </citation>
    <scope>NUCLEOTIDE SEQUENCE</scope>
</reference>
<dbReference type="Proteomes" id="UP000471633">
    <property type="component" value="Unassembled WGS sequence"/>
</dbReference>
<dbReference type="PANTHER" id="PTHR21301:SF11">
    <property type="entry name" value="GIY-YIG DOMAIN-CONTAINING PROTEIN"/>
    <property type="match status" value="1"/>
</dbReference>
<feature type="domain" description="Reverse transcriptase" evidence="1">
    <location>
        <begin position="1"/>
        <end position="163"/>
    </location>
</feature>
<dbReference type="Pfam" id="PF26215">
    <property type="entry name" value="HTH_animal"/>
    <property type="match status" value="1"/>
</dbReference>
<evidence type="ECO:0000313" key="3">
    <source>
        <dbReference type="Proteomes" id="UP000471633"/>
    </source>
</evidence>